<evidence type="ECO:0000313" key="2">
    <source>
        <dbReference type="EMBL" id="GBP18623.1"/>
    </source>
</evidence>
<dbReference type="AlphaFoldDB" id="A0A4C1TX37"/>
<protein>
    <submittedName>
        <fullName evidence="2">Uncharacterized protein</fullName>
    </submittedName>
</protein>
<dbReference type="Proteomes" id="UP000299102">
    <property type="component" value="Unassembled WGS sequence"/>
</dbReference>
<proteinExistence type="predicted"/>
<organism evidence="2 3">
    <name type="scientific">Eumeta variegata</name>
    <name type="common">Bagworm moth</name>
    <name type="synonym">Eumeta japonica</name>
    <dbReference type="NCBI Taxonomy" id="151549"/>
    <lineage>
        <taxon>Eukaryota</taxon>
        <taxon>Metazoa</taxon>
        <taxon>Ecdysozoa</taxon>
        <taxon>Arthropoda</taxon>
        <taxon>Hexapoda</taxon>
        <taxon>Insecta</taxon>
        <taxon>Pterygota</taxon>
        <taxon>Neoptera</taxon>
        <taxon>Endopterygota</taxon>
        <taxon>Lepidoptera</taxon>
        <taxon>Glossata</taxon>
        <taxon>Ditrysia</taxon>
        <taxon>Tineoidea</taxon>
        <taxon>Psychidae</taxon>
        <taxon>Oiketicinae</taxon>
        <taxon>Eumeta</taxon>
    </lineage>
</organism>
<keyword evidence="3" id="KW-1185">Reference proteome</keyword>
<gene>
    <name evidence="2" type="ORF">EVAR_14393_1</name>
</gene>
<feature type="compositionally biased region" description="Low complexity" evidence="1">
    <location>
        <begin position="141"/>
        <end position="178"/>
    </location>
</feature>
<sequence>MRNAFLVNCPYLTYGSDDIESFEAHVKTHEHAPLKPAPAPAPLRASPTQLQNVNQYIDVPAARTPRYDTDITSWPGRACAALGQLWLVSWPTLRGLLASRGFVPTGCRGAGGTLGGSEAGDANEDRALSPPGLEAELRGVSASLEASESSSSFTSSPSEVEARCAAPAPPDAAANASM</sequence>
<reference evidence="2 3" key="1">
    <citation type="journal article" date="2019" name="Commun. Biol.">
        <title>The bagworm genome reveals a unique fibroin gene that provides high tensile strength.</title>
        <authorList>
            <person name="Kono N."/>
            <person name="Nakamura H."/>
            <person name="Ohtoshi R."/>
            <person name="Tomita M."/>
            <person name="Numata K."/>
            <person name="Arakawa K."/>
        </authorList>
    </citation>
    <scope>NUCLEOTIDE SEQUENCE [LARGE SCALE GENOMIC DNA]</scope>
</reference>
<dbReference type="OrthoDB" id="7476055at2759"/>
<feature type="region of interest" description="Disordered" evidence="1">
    <location>
        <begin position="140"/>
        <end position="178"/>
    </location>
</feature>
<evidence type="ECO:0000313" key="3">
    <source>
        <dbReference type="Proteomes" id="UP000299102"/>
    </source>
</evidence>
<accession>A0A4C1TX37</accession>
<name>A0A4C1TX37_EUMVA</name>
<comment type="caution">
    <text evidence="2">The sequence shown here is derived from an EMBL/GenBank/DDBJ whole genome shotgun (WGS) entry which is preliminary data.</text>
</comment>
<evidence type="ECO:0000256" key="1">
    <source>
        <dbReference type="SAM" id="MobiDB-lite"/>
    </source>
</evidence>
<dbReference type="EMBL" id="BGZK01000099">
    <property type="protein sequence ID" value="GBP18623.1"/>
    <property type="molecule type" value="Genomic_DNA"/>
</dbReference>